<accession>A0AAU7Z6D4</accession>
<feature type="compositionally biased region" description="Polar residues" evidence="1">
    <location>
        <begin position="1"/>
        <end position="16"/>
    </location>
</feature>
<reference evidence="2" key="1">
    <citation type="submission" date="2023-08" db="EMBL/GenBank/DDBJ databases">
        <authorList>
            <person name="Messyasz A."/>
            <person name="Mannisto M.K."/>
            <person name="Kerkhof L.J."/>
            <person name="Haggblom M."/>
        </authorList>
    </citation>
    <scope>NUCLEOTIDE SEQUENCE</scope>
    <source>
        <strain evidence="2">M8UP39</strain>
    </source>
</reference>
<evidence type="ECO:0000256" key="1">
    <source>
        <dbReference type="SAM" id="MobiDB-lite"/>
    </source>
</evidence>
<dbReference type="AlphaFoldDB" id="A0AAU7Z6D4"/>
<dbReference type="EMBL" id="CP132938">
    <property type="protein sequence ID" value="XCB24448.1"/>
    <property type="molecule type" value="Genomic_DNA"/>
</dbReference>
<organism evidence="2">
    <name type="scientific">Tunturiibacter gelidiferens</name>
    <dbReference type="NCBI Taxonomy" id="3069689"/>
    <lineage>
        <taxon>Bacteria</taxon>
        <taxon>Pseudomonadati</taxon>
        <taxon>Acidobacteriota</taxon>
        <taxon>Terriglobia</taxon>
        <taxon>Terriglobales</taxon>
        <taxon>Acidobacteriaceae</taxon>
        <taxon>Tunturiibacter</taxon>
    </lineage>
</organism>
<evidence type="ECO:0000313" key="2">
    <source>
        <dbReference type="EMBL" id="XCB24448.1"/>
    </source>
</evidence>
<gene>
    <name evidence="2" type="ORF">RBB81_11110</name>
</gene>
<dbReference type="KEGG" id="tgi:RBB81_11110"/>
<proteinExistence type="predicted"/>
<feature type="region of interest" description="Disordered" evidence="1">
    <location>
        <begin position="1"/>
        <end position="21"/>
    </location>
</feature>
<name>A0AAU7Z6D4_9BACT</name>
<dbReference type="RefSeq" id="WP_353073744.1">
    <property type="nucleotide sequence ID" value="NZ_CP132938.1"/>
</dbReference>
<sequence length="220" mass="23958">MSSNGNALVRKNSSSAMKKHAKKAIKHAAKKQAAKKHAAKHAKKIAKKAAKKAAEKVSGSGAVYATDYGLMTAFHHMQRATVVISLMEKGTGEDLRDLLERGVKLYRRATEGEEGNKFVLRAIGVLRAAEHLALAGLYAAREKHRQKVASPSPAWLERFIAEADQRLGKIEHAERGKGTDLFPVTVELLRQAEDSDHDAHLAFELAMAADALCFALENGL</sequence>
<protein>
    <submittedName>
        <fullName evidence="2">Uncharacterized protein</fullName>
    </submittedName>
</protein>
<reference evidence="2" key="2">
    <citation type="journal article" date="2024" name="Environ. Microbiol.">
        <title>Genome analysis and description of Tunturibacter gen. nov. expands the diversity of Terriglobia in tundra soils.</title>
        <authorList>
            <person name="Messyasz A."/>
            <person name="Mannisto M.K."/>
            <person name="Kerkhof L.J."/>
            <person name="Haggblom M.M."/>
        </authorList>
    </citation>
    <scope>NUCLEOTIDE SEQUENCE</scope>
    <source>
        <strain evidence="2">M8UP39</strain>
    </source>
</reference>